<proteinExistence type="predicted"/>
<sequence length="93" mass="10645">MDVMYLDTNDTLYPDGYQRERIFASAGDMVSPKPRSSTVASGFWSLLFERLANWRMKRAGRLVLRDLTDEQLHDIGISRAEAEAEVCKSIFID</sequence>
<comment type="caution">
    <text evidence="2">The sequence shown here is derived from an EMBL/GenBank/DDBJ whole genome shotgun (WGS) entry which is preliminary data.</text>
</comment>
<dbReference type="InterPro" id="IPR009506">
    <property type="entry name" value="YjiS-like"/>
</dbReference>
<evidence type="ECO:0000313" key="2">
    <source>
        <dbReference type="EMBL" id="OLP61387.1"/>
    </source>
</evidence>
<protein>
    <recommendedName>
        <fullName evidence="1">YjiS-like domain-containing protein</fullName>
    </recommendedName>
</protein>
<name>A0A1Q9B083_9HYPH</name>
<dbReference type="Pfam" id="PF06568">
    <property type="entry name" value="YjiS-like"/>
    <property type="match status" value="1"/>
</dbReference>
<feature type="domain" description="YjiS-like" evidence="1">
    <location>
        <begin position="47"/>
        <end position="83"/>
    </location>
</feature>
<keyword evidence="3" id="KW-1185">Reference proteome</keyword>
<evidence type="ECO:0000259" key="1">
    <source>
        <dbReference type="Pfam" id="PF06568"/>
    </source>
</evidence>
<gene>
    <name evidence="2" type="ORF">BJF93_00090</name>
</gene>
<accession>A0A1Q9B083</accession>
<dbReference type="AlphaFoldDB" id="A0A1Q9B083"/>
<organism evidence="2 3">
    <name type="scientific">Xaviernesmea oryzae</name>
    <dbReference type="NCBI Taxonomy" id="464029"/>
    <lineage>
        <taxon>Bacteria</taxon>
        <taxon>Pseudomonadati</taxon>
        <taxon>Pseudomonadota</taxon>
        <taxon>Alphaproteobacteria</taxon>
        <taxon>Hyphomicrobiales</taxon>
        <taxon>Rhizobiaceae</taxon>
        <taxon>Rhizobium/Agrobacterium group</taxon>
        <taxon>Xaviernesmea</taxon>
    </lineage>
</organism>
<reference evidence="2 3" key="1">
    <citation type="submission" date="2016-09" db="EMBL/GenBank/DDBJ databases">
        <title>Rhizobium sp. nov., a novel species isolated from the rice rhizosphere.</title>
        <authorList>
            <person name="Zhao J."/>
            <person name="Zhang X."/>
        </authorList>
    </citation>
    <scope>NUCLEOTIDE SEQUENCE [LARGE SCALE GENOMIC DNA]</scope>
    <source>
        <strain evidence="2 3">1.7048</strain>
    </source>
</reference>
<dbReference type="EMBL" id="MKIP01000032">
    <property type="protein sequence ID" value="OLP61387.1"/>
    <property type="molecule type" value="Genomic_DNA"/>
</dbReference>
<evidence type="ECO:0000313" key="3">
    <source>
        <dbReference type="Proteomes" id="UP000186364"/>
    </source>
</evidence>
<dbReference type="Proteomes" id="UP000186364">
    <property type="component" value="Unassembled WGS sequence"/>
</dbReference>